<keyword evidence="4" id="KW-1185">Reference proteome</keyword>
<comment type="caution">
    <text evidence="3">The sequence shown here is derived from an EMBL/GenBank/DDBJ whole genome shotgun (WGS) entry which is preliminary data.</text>
</comment>
<sequence>MALEETPQMPAQTHPVRLSPPSLRHLSIWAYLALGFVIISTFGVLCYAAYSAYHALTLDDITPLPRYSNKLPTRMRRTRKKTWRPSKSSASQQQPMLSTASMDSERVSSDDIDRRMSFRPLEPAADHGHIPTVAFPSAAVSPPPRPRTVPTYDMHNIRFASPSNVTICTNPKLAPVVGSAVPLSYESHNNLFANPFTPTTTSSREEEAAPRHTKSFSAVLRGKVKNTSRGFGKENSAGKGEEVPLKHLY</sequence>
<organism evidence="3 4">
    <name type="scientific">Mycena belliarum</name>
    <dbReference type="NCBI Taxonomy" id="1033014"/>
    <lineage>
        <taxon>Eukaryota</taxon>
        <taxon>Fungi</taxon>
        <taxon>Dikarya</taxon>
        <taxon>Basidiomycota</taxon>
        <taxon>Agaricomycotina</taxon>
        <taxon>Agaricomycetes</taxon>
        <taxon>Agaricomycetidae</taxon>
        <taxon>Agaricales</taxon>
        <taxon>Marasmiineae</taxon>
        <taxon>Mycenaceae</taxon>
        <taxon>Mycena</taxon>
    </lineage>
</organism>
<feature type="region of interest" description="Disordered" evidence="1">
    <location>
        <begin position="75"/>
        <end position="108"/>
    </location>
</feature>
<evidence type="ECO:0000313" key="3">
    <source>
        <dbReference type="EMBL" id="KAJ7083096.1"/>
    </source>
</evidence>
<feature type="compositionally biased region" description="Basic residues" evidence="1">
    <location>
        <begin position="75"/>
        <end position="84"/>
    </location>
</feature>
<keyword evidence="2" id="KW-1133">Transmembrane helix</keyword>
<keyword evidence="2" id="KW-0472">Membrane</keyword>
<evidence type="ECO:0000256" key="2">
    <source>
        <dbReference type="SAM" id="Phobius"/>
    </source>
</evidence>
<evidence type="ECO:0000256" key="1">
    <source>
        <dbReference type="SAM" id="MobiDB-lite"/>
    </source>
</evidence>
<gene>
    <name evidence="3" type="ORF">B0H15DRAFT_427656</name>
</gene>
<feature type="transmembrane region" description="Helical" evidence="2">
    <location>
        <begin position="28"/>
        <end position="50"/>
    </location>
</feature>
<dbReference type="EMBL" id="JARJCN010000042">
    <property type="protein sequence ID" value="KAJ7083096.1"/>
    <property type="molecule type" value="Genomic_DNA"/>
</dbReference>
<proteinExistence type="predicted"/>
<dbReference type="Proteomes" id="UP001222325">
    <property type="component" value="Unassembled WGS sequence"/>
</dbReference>
<dbReference type="AlphaFoldDB" id="A0AAD6TXL6"/>
<keyword evidence="2" id="KW-0812">Transmembrane</keyword>
<name>A0AAD6TXL6_9AGAR</name>
<evidence type="ECO:0000313" key="4">
    <source>
        <dbReference type="Proteomes" id="UP001222325"/>
    </source>
</evidence>
<accession>A0AAD6TXL6</accession>
<protein>
    <submittedName>
        <fullName evidence="3">Uncharacterized protein</fullName>
    </submittedName>
</protein>
<reference evidence="3" key="1">
    <citation type="submission" date="2023-03" db="EMBL/GenBank/DDBJ databases">
        <title>Massive genome expansion in bonnet fungi (Mycena s.s.) driven by repeated elements and novel gene families across ecological guilds.</title>
        <authorList>
            <consortium name="Lawrence Berkeley National Laboratory"/>
            <person name="Harder C.B."/>
            <person name="Miyauchi S."/>
            <person name="Viragh M."/>
            <person name="Kuo A."/>
            <person name="Thoen E."/>
            <person name="Andreopoulos B."/>
            <person name="Lu D."/>
            <person name="Skrede I."/>
            <person name="Drula E."/>
            <person name="Henrissat B."/>
            <person name="Morin E."/>
            <person name="Kohler A."/>
            <person name="Barry K."/>
            <person name="LaButti K."/>
            <person name="Morin E."/>
            <person name="Salamov A."/>
            <person name="Lipzen A."/>
            <person name="Mereny Z."/>
            <person name="Hegedus B."/>
            <person name="Baldrian P."/>
            <person name="Stursova M."/>
            <person name="Weitz H."/>
            <person name="Taylor A."/>
            <person name="Grigoriev I.V."/>
            <person name="Nagy L.G."/>
            <person name="Martin F."/>
            <person name="Kauserud H."/>
        </authorList>
    </citation>
    <scope>NUCLEOTIDE SEQUENCE</scope>
    <source>
        <strain evidence="3">CBHHK173m</strain>
    </source>
</reference>
<feature type="region of interest" description="Disordered" evidence="1">
    <location>
        <begin position="225"/>
        <end position="249"/>
    </location>
</feature>
<feature type="compositionally biased region" description="Basic and acidic residues" evidence="1">
    <location>
        <begin position="239"/>
        <end position="249"/>
    </location>
</feature>
<feature type="compositionally biased region" description="Polar residues" evidence="1">
    <location>
        <begin position="85"/>
        <end position="102"/>
    </location>
</feature>